<dbReference type="PANTHER" id="PTHR11439">
    <property type="entry name" value="GAG-POL-RELATED RETROTRANSPOSON"/>
    <property type="match status" value="1"/>
</dbReference>
<dbReference type="InterPro" id="IPR043502">
    <property type="entry name" value="DNA/RNA_pol_sf"/>
</dbReference>
<organism evidence="2 3">
    <name type="scientific">Psophocarpus tetragonolobus</name>
    <name type="common">Winged bean</name>
    <name type="synonym">Dolichos tetragonolobus</name>
    <dbReference type="NCBI Taxonomy" id="3891"/>
    <lineage>
        <taxon>Eukaryota</taxon>
        <taxon>Viridiplantae</taxon>
        <taxon>Streptophyta</taxon>
        <taxon>Embryophyta</taxon>
        <taxon>Tracheophyta</taxon>
        <taxon>Spermatophyta</taxon>
        <taxon>Magnoliopsida</taxon>
        <taxon>eudicotyledons</taxon>
        <taxon>Gunneridae</taxon>
        <taxon>Pentapetalae</taxon>
        <taxon>rosids</taxon>
        <taxon>fabids</taxon>
        <taxon>Fabales</taxon>
        <taxon>Fabaceae</taxon>
        <taxon>Papilionoideae</taxon>
        <taxon>50 kb inversion clade</taxon>
        <taxon>NPAAA clade</taxon>
        <taxon>indigoferoid/millettioid clade</taxon>
        <taxon>Phaseoleae</taxon>
        <taxon>Psophocarpus</taxon>
    </lineage>
</organism>
<dbReference type="PANTHER" id="PTHR11439:SF517">
    <property type="entry name" value="CYSTEINE-RICH RLK (RECEPTOR-LIKE PROTEIN KINASE) 8"/>
    <property type="match status" value="1"/>
</dbReference>
<name>A0AAN9RNU9_PSOTE</name>
<feature type="domain" description="Reverse transcriptase Ty1/copia-type" evidence="1">
    <location>
        <begin position="2"/>
        <end position="180"/>
    </location>
</feature>
<protein>
    <recommendedName>
        <fullName evidence="1">Reverse transcriptase Ty1/copia-type domain-containing protein</fullName>
    </recommendedName>
</protein>
<dbReference type="EMBL" id="JAYMYS010000017">
    <property type="protein sequence ID" value="KAK7379716.1"/>
    <property type="molecule type" value="Genomic_DNA"/>
</dbReference>
<gene>
    <name evidence="2" type="ORF">VNO78_34406</name>
</gene>
<dbReference type="Proteomes" id="UP001386955">
    <property type="component" value="Unassembled WGS sequence"/>
</dbReference>
<evidence type="ECO:0000259" key="1">
    <source>
        <dbReference type="Pfam" id="PF07727"/>
    </source>
</evidence>
<dbReference type="SUPFAM" id="SSF56672">
    <property type="entry name" value="DNA/RNA polymerases"/>
    <property type="match status" value="1"/>
</dbReference>
<accession>A0AAN9RNU9</accession>
<reference evidence="2 3" key="1">
    <citation type="submission" date="2024-01" db="EMBL/GenBank/DDBJ databases">
        <title>The genomes of 5 underutilized Papilionoideae crops provide insights into root nodulation and disease resistanc.</title>
        <authorList>
            <person name="Jiang F."/>
        </authorList>
    </citation>
    <scope>NUCLEOTIDE SEQUENCE [LARGE SCALE GENOMIC DNA]</scope>
    <source>
        <strain evidence="2">DUOXIRENSHENG_FW03</strain>
        <tissue evidence="2">Leaves</tissue>
    </source>
</reference>
<evidence type="ECO:0000313" key="3">
    <source>
        <dbReference type="Proteomes" id="UP001386955"/>
    </source>
</evidence>
<dbReference type="AlphaFoldDB" id="A0AAN9RNU9"/>
<evidence type="ECO:0000313" key="2">
    <source>
        <dbReference type="EMBL" id="KAK7379716.1"/>
    </source>
</evidence>
<sequence length="232" mass="26980">METIRLLISQAAQFKCPIFQIDVKKEFLKGVLEEEIYIEQPPGYMKSGEKNKVVKLKKALYGLKQAMRAWNTRIDTYFKENGFEQCPYEHVLYVKKSGGNMLFVVLYVDDLIFMGNDDEMIQEFKCTMAWEFEMTDLGLMKFFLGLEVRQGIFVSQESYAKEIFKKYKMANCNSVSIPMNPDAKLLKFDGGDRVDVRKYRSLVGSLRYLTCTRPDLSLSVGIVSRFMEELVY</sequence>
<comment type="caution">
    <text evidence="2">The sequence shown here is derived from an EMBL/GenBank/DDBJ whole genome shotgun (WGS) entry which is preliminary data.</text>
</comment>
<dbReference type="InterPro" id="IPR013103">
    <property type="entry name" value="RVT_2"/>
</dbReference>
<keyword evidence="3" id="KW-1185">Reference proteome</keyword>
<dbReference type="Pfam" id="PF07727">
    <property type="entry name" value="RVT_2"/>
    <property type="match status" value="1"/>
</dbReference>
<proteinExistence type="predicted"/>